<protein>
    <submittedName>
        <fullName evidence="1">Uncharacterized protein</fullName>
    </submittedName>
</protein>
<organism evidence="1">
    <name type="scientific">Arundo donax</name>
    <name type="common">Giant reed</name>
    <name type="synonym">Donax arundinaceus</name>
    <dbReference type="NCBI Taxonomy" id="35708"/>
    <lineage>
        <taxon>Eukaryota</taxon>
        <taxon>Viridiplantae</taxon>
        <taxon>Streptophyta</taxon>
        <taxon>Embryophyta</taxon>
        <taxon>Tracheophyta</taxon>
        <taxon>Spermatophyta</taxon>
        <taxon>Magnoliopsida</taxon>
        <taxon>Liliopsida</taxon>
        <taxon>Poales</taxon>
        <taxon>Poaceae</taxon>
        <taxon>PACMAD clade</taxon>
        <taxon>Arundinoideae</taxon>
        <taxon>Arundineae</taxon>
        <taxon>Arundo</taxon>
    </lineage>
</organism>
<reference evidence="1" key="1">
    <citation type="submission" date="2014-09" db="EMBL/GenBank/DDBJ databases">
        <authorList>
            <person name="Magalhaes I.L.F."/>
            <person name="Oliveira U."/>
            <person name="Santos F.R."/>
            <person name="Vidigal T.H.D.A."/>
            <person name="Brescovit A.D."/>
            <person name="Santos A.J."/>
        </authorList>
    </citation>
    <scope>NUCLEOTIDE SEQUENCE</scope>
    <source>
        <tissue evidence="1">Shoot tissue taken approximately 20 cm above the soil surface</tissue>
    </source>
</reference>
<accession>A0A0A9AWS4</accession>
<evidence type="ECO:0000313" key="1">
    <source>
        <dbReference type="EMBL" id="JAD51537.1"/>
    </source>
</evidence>
<sequence length="17" mass="1785">MTAKGTLAILPQNLEAN</sequence>
<name>A0A0A9AWS4_ARUDO</name>
<reference evidence="1" key="2">
    <citation type="journal article" date="2015" name="Data Brief">
        <title>Shoot transcriptome of the giant reed, Arundo donax.</title>
        <authorList>
            <person name="Barrero R.A."/>
            <person name="Guerrero F.D."/>
            <person name="Moolhuijzen P."/>
            <person name="Goolsby J.A."/>
            <person name="Tidwell J."/>
            <person name="Bellgard S.E."/>
            <person name="Bellgard M.I."/>
        </authorList>
    </citation>
    <scope>NUCLEOTIDE SEQUENCE</scope>
    <source>
        <tissue evidence="1">Shoot tissue taken approximately 20 cm above the soil surface</tissue>
    </source>
</reference>
<proteinExistence type="predicted"/>
<dbReference type="EMBL" id="GBRH01246358">
    <property type="protein sequence ID" value="JAD51537.1"/>
    <property type="molecule type" value="Transcribed_RNA"/>
</dbReference>
<dbReference type="AlphaFoldDB" id="A0A0A9AWS4"/>